<sequence length="54" mass="6222">MGFLSLMTKSQFTNLKDELELDSKSVILCISTEGDTDESQYKRIVKDMEYPVPF</sequence>
<dbReference type="Gene3D" id="3.40.50.1100">
    <property type="match status" value="1"/>
</dbReference>
<dbReference type="InterPro" id="IPR036052">
    <property type="entry name" value="TrpB-like_PALP_sf"/>
</dbReference>
<reference evidence="1 2" key="1">
    <citation type="submission" date="2015-11" db="EMBL/GenBank/DDBJ databases">
        <authorList>
            <person name="Hill K.K."/>
            <person name="Shirey T.B."/>
            <person name="Raphael B."/>
            <person name="Daligault H.E."/>
            <person name="Davenport K.W."/>
            <person name="Bruce D.C."/>
            <person name="Foley B.T."/>
            <person name="Johnson S.L."/>
        </authorList>
    </citation>
    <scope>NUCLEOTIDE SEQUENCE [LARGE SCALE GENOMIC DNA]</scope>
    <source>
        <strain evidence="1 2">CDC_1632</strain>
    </source>
</reference>
<dbReference type="GO" id="GO:0008838">
    <property type="term" value="F:diaminopropionate ammonia-lyase activity"/>
    <property type="evidence" value="ECO:0007669"/>
    <property type="project" value="UniProtKB-EC"/>
</dbReference>
<name>A0A1L3NMA3_CLOSG</name>
<proteinExistence type="predicted"/>
<dbReference type="RefSeq" id="WP_155119536.1">
    <property type="nucleotide sequence ID" value="NZ_CP013243.1"/>
</dbReference>
<dbReference type="Proteomes" id="UP000182204">
    <property type="component" value="Chromosome"/>
</dbReference>
<dbReference type="GO" id="GO:1901605">
    <property type="term" value="P:alpha-amino acid metabolic process"/>
    <property type="evidence" value="ECO:0007669"/>
    <property type="project" value="UniProtKB-ARBA"/>
</dbReference>
<evidence type="ECO:0000313" key="1">
    <source>
        <dbReference type="EMBL" id="APH17275.1"/>
    </source>
</evidence>
<keyword evidence="1" id="KW-0456">Lyase</keyword>
<organism evidence="1 2">
    <name type="scientific">Clostridium sporogenes</name>
    <dbReference type="NCBI Taxonomy" id="1509"/>
    <lineage>
        <taxon>Bacteria</taxon>
        <taxon>Bacillati</taxon>
        <taxon>Bacillota</taxon>
        <taxon>Clostridia</taxon>
        <taxon>Eubacteriales</taxon>
        <taxon>Clostridiaceae</taxon>
        <taxon>Clostridium</taxon>
    </lineage>
</organism>
<dbReference type="AlphaFoldDB" id="A0A1L3NMA3"/>
<evidence type="ECO:0000313" key="2">
    <source>
        <dbReference type="Proteomes" id="UP000182204"/>
    </source>
</evidence>
<protein>
    <submittedName>
        <fullName evidence="1">Diaminopropionate ammonia-lyase</fullName>
        <ecNumber evidence="1">4.3.1.15</ecNumber>
    </submittedName>
</protein>
<accession>A0A1L3NMA3</accession>
<dbReference type="EC" id="4.3.1.15" evidence="1"/>
<gene>
    <name evidence="1" type="primary">dpaL</name>
    <name evidence="1" type="ORF">NPD5_1190</name>
</gene>
<dbReference type="EMBL" id="CP013243">
    <property type="protein sequence ID" value="APH17275.1"/>
    <property type="molecule type" value="Genomic_DNA"/>
</dbReference>